<dbReference type="InterPro" id="IPR050736">
    <property type="entry name" value="Sensor_HK_Regulatory"/>
</dbReference>
<dbReference type="InterPro" id="IPR004358">
    <property type="entry name" value="Sig_transdc_His_kin-like_C"/>
</dbReference>
<dbReference type="RefSeq" id="WP_183600169.1">
    <property type="nucleotide sequence ID" value="NZ_JACHXK010000004.1"/>
</dbReference>
<dbReference type="SMART" id="SM00387">
    <property type="entry name" value="HATPase_c"/>
    <property type="match status" value="1"/>
</dbReference>
<sequence>MLYYFAGLVLAAVILLATNHRSATNRAAAFFLSCAAIGGLESLLLELPWKGWARLAQLLNVTLTPYGVLLFGLVYYGDNRFVSTRPRMNAFYGCLLLPPLMTIAFACLFDDLQVNYRFVLMWAAPYYLASCWLLIRSLWKEQNRMMRRNRLITTVIMVPTLLAVLAFVYAGRAIAPDFPFFRYIAFFFGYSFAAALLCVFLYGVLGVKLRIEHDPLETAMKSAASGTALLNHTIKNEAGKIALSTLNLRHSIEAGSPQSADHLAIIEQASAQMLQMAGRIHGQMKEIVLEEQPCRITELMEACRANHQPLLAERGILLEADYLADPVMRIDAFHMKAVLDNLIHNAAEAVGKGGIITLAVTETKQHMILSVKDNGRGIPPDEVARVFEPFYTTKSTAANFGLGLSYAYKVMQRSGGTAEMTSRVGSGTVVSLYLPRRKLSG</sequence>
<gene>
    <name evidence="10" type="ORF">FHS18_002362</name>
</gene>
<organism evidence="10 11">
    <name type="scientific">Paenibacillus phyllosphaerae</name>
    <dbReference type="NCBI Taxonomy" id="274593"/>
    <lineage>
        <taxon>Bacteria</taxon>
        <taxon>Bacillati</taxon>
        <taxon>Bacillota</taxon>
        <taxon>Bacilli</taxon>
        <taxon>Bacillales</taxon>
        <taxon>Paenibacillaceae</taxon>
        <taxon>Paenibacillus</taxon>
    </lineage>
</organism>
<evidence type="ECO:0000256" key="4">
    <source>
        <dbReference type="ARBA" id="ARBA00022741"/>
    </source>
</evidence>
<dbReference type="Pfam" id="PF02518">
    <property type="entry name" value="HATPase_c"/>
    <property type="match status" value="1"/>
</dbReference>
<keyword evidence="8" id="KW-0812">Transmembrane</keyword>
<comment type="caution">
    <text evidence="10">The sequence shown here is derived from an EMBL/GenBank/DDBJ whole genome shotgun (WGS) entry which is preliminary data.</text>
</comment>
<keyword evidence="6" id="KW-0067">ATP-binding</keyword>
<feature type="transmembrane region" description="Helical" evidence="8">
    <location>
        <begin position="118"/>
        <end position="139"/>
    </location>
</feature>
<keyword evidence="3" id="KW-0808">Transferase</keyword>
<feature type="transmembrane region" description="Helical" evidence="8">
    <location>
        <begin position="151"/>
        <end position="171"/>
    </location>
</feature>
<evidence type="ECO:0000313" key="11">
    <source>
        <dbReference type="Proteomes" id="UP000570361"/>
    </source>
</evidence>
<proteinExistence type="predicted"/>
<dbReference type="EMBL" id="JACHXK010000004">
    <property type="protein sequence ID" value="MBB3110295.1"/>
    <property type="molecule type" value="Genomic_DNA"/>
</dbReference>
<evidence type="ECO:0000256" key="5">
    <source>
        <dbReference type="ARBA" id="ARBA00022777"/>
    </source>
</evidence>
<dbReference type="EC" id="2.7.13.3" evidence="2"/>
<dbReference type="Gene3D" id="3.30.565.10">
    <property type="entry name" value="Histidine kinase-like ATPase, C-terminal domain"/>
    <property type="match status" value="1"/>
</dbReference>
<evidence type="ECO:0000256" key="2">
    <source>
        <dbReference type="ARBA" id="ARBA00012438"/>
    </source>
</evidence>
<evidence type="ECO:0000313" key="10">
    <source>
        <dbReference type="EMBL" id="MBB3110295.1"/>
    </source>
</evidence>
<keyword evidence="8" id="KW-0472">Membrane</keyword>
<keyword evidence="11" id="KW-1185">Reference proteome</keyword>
<dbReference type="GO" id="GO:0004673">
    <property type="term" value="F:protein histidine kinase activity"/>
    <property type="evidence" value="ECO:0007669"/>
    <property type="project" value="UniProtKB-EC"/>
</dbReference>
<dbReference type="PANTHER" id="PTHR43711:SF1">
    <property type="entry name" value="HISTIDINE KINASE 1"/>
    <property type="match status" value="1"/>
</dbReference>
<reference evidence="10 11" key="1">
    <citation type="submission" date="2020-08" db="EMBL/GenBank/DDBJ databases">
        <title>Genomic Encyclopedia of Type Strains, Phase III (KMG-III): the genomes of soil and plant-associated and newly described type strains.</title>
        <authorList>
            <person name="Whitman W."/>
        </authorList>
    </citation>
    <scope>NUCLEOTIDE SEQUENCE [LARGE SCALE GENOMIC DNA]</scope>
    <source>
        <strain evidence="10 11">CECT 5862</strain>
    </source>
</reference>
<keyword evidence="5 10" id="KW-0418">Kinase</keyword>
<protein>
    <recommendedName>
        <fullName evidence="2">histidine kinase</fullName>
        <ecNumber evidence="2">2.7.13.3</ecNumber>
    </recommendedName>
</protein>
<dbReference type="Proteomes" id="UP000570361">
    <property type="component" value="Unassembled WGS sequence"/>
</dbReference>
<feature type="domain" description="Histidine kinase" evidence="9">
    <location>
        <begin position="229"/>
        <end position="438"/>
    </location>
</feature>
<evidence type="ECO:0000256" key="8">
    <source>
        <dbReference type="SAM" id="Phobius"/>
    </source>
</evidence>
<keyword evidence="8" id="KW-1133">Transmembrane helix</keyword>
<dbReference type="AlphaFoldDB" id="A0A7W5AWW6"/>
<evidence type="ECO:0000256" key="7">
    <source>
        <dbReference type="ARBA" id="ARBA00023012"/>
    </source>
</evidence>
<feature type="transmembrane region" description="Helical" evidence="8">
    <location>
        <begin position="89"/>
        <end position="106"/>
    </location>
</feature>
<dbReference type="PANTHER" id="PTHR43711">
    <property type="entry name" value="TWO-COMPONENT HISTIDINE KINASE"/>
    <property type="match status" value="1"/>
</dbReference>
<feature type="transmembrane region" description="Helical" evidence="8">
    <location>
        <begin position="183"/>
        <end position="205"/>
    </location>
</feature>
<evidence type="ECO:0000256" key="6">
    <source>
        <dbReference type="ARBA" id="ARBA00022840"/>
    </source>
</evidence>
<dbReference type="InterPro" id="IPR036890">
    <property type="entry name" value="HATPase_C_sf"/>
</dbReference>
<dbReference type="GO" id="GO:0000160">
    <property type="term" value="P:phosphorelay signal transduction system"/>
    <property type="evidence" value="ECO:0007669"/>
    <property type="project" value="UniProtKB-KW"/>
</dbReference>
<dbReference type="CDD" id="cd00075">
    <property type="entry name" value="HATPase"/>
    <property type="match status" value="1"/>
</dbReference>
<accession>A0A7W5AWW6</accession>
<dbReference type="InterPro" id="IPR005467">
    <property type="entry name" value="His_kinase_dom"/>
</dbReference>
<dbReference type="PROSITE" id="PS50109">
    <property type="entry name" value="HIS_KIN"/>
    <property type="match status" value="1"/>
</dbReference>
<name>A0A7W5AWW6_9BACL</name>
<evidence type="ECO:0000256" key="3">
    <source>
        <dbReference type="ARBA" id="ARBA00022679"/>
    </source>
</evidence>
<keyword evidence="4" id="KW-0547">Nucleotide-binding</keyword>
<comment type="catalytic activity">
    <reaction evidence="1">
        <text>ATP + protein L-histidine = ADP + protein N-phospho-L-histidine.</text>
        <dbReference type="EC" id="2.7.13.3"/>
    </reaction>
</comment>
<dbReference type="SUPFAM" id="SSF55874">
    <property type="entry name" value="ATPase domain of HSP90 chaperone/DNA topoisomerase II/histidine kinase"/>
    <property type="match status" value="1"/>
</dbReference>
<keyword evidence="7" id="KW-0902">Two-component regulatory system</keyword>
<feature type="transmembrane region" description="Helical" evidence="8">
    <location>
        <begin position="58"/>
        <end position="77"/>
    </location>
</feature>
<dbReference type="PRINTS" id="PR00344">
    <property type="entry name" value="BCTRLSENSOR"/>
</dbReference>
<evidence type="ECO:0000259" key="9">
    <source>
        <dbReference type="PROSITE" id="PS50109"/>
    </source>
</evidence>
<dbReference type="InterPro" id="IPR003594">
    <property type="entry name" value="HATPase_dom"/>
</dbReference>
<evidence type="ECO:0000256" key="1">
    <source>
        <dbReference type="ARBA" id="ARBA00000085"/>
    </source>
</evidence>
<dbReference type="GO" id="GO:0005524">
    <property type="term" value="F:ATP binding"/>
    <property type="evidence" value="ECO:0007669"/>
    <property type="project" value="UniProtKB-KW"/>
</dbReference>